<comment type="similarity">
    <text evidence="2">Belongs to the membrane fusion protein (MFP) (TC 8.A.1) family.</text>
</comment>
<feature type="compositionally biased region" description="Low complexity" evidence="3">
    <location>
        <begin position="365"/>
        <end position="385"/>
    </location>
</feature>
<dbReference type="Gene3D" id="1.10.287.470">
    <property type="entry name" value="Helix hairpin bin"/>
    <property type="match status" value="1"/>
</dbReference>
<proteinExistence type="inferred from homology"/>
<name>A0A2D2AUJ6_9CAUL</name>
<dbReference type="EMBL" id="CP024201">
    <property type="protein sequence ID" value="ATQ41678.1"/>
    <property type="molecule type" value="Genomic_DNA"/>
</dbReference>
<dbReference type="Pfam" id="PF25917">
    <property type="entry name" value="BSH_RND"/>
    <property type="match status" value="1"/>
</dbReference>
<feature type="region of interest" description="Disordered" evidence="3">
    <location>
        <begin position="361"/>
        <end position="385"/>
    </location>
</feature>
<dbReference type="Gene3D" id="2.40.30.170">
    <property type="match status" value="1"/>
</dbReference>
<reference evidence="8 9" key="1">
    <citation type="submission" date="2017-10" db="EMBL/GenBank/DDBJ databases">
        <title>Genome sequence of Caulobacter mirabilis FWC38.</title>
        <authorList>
            <person name="Fiebig A."/>
            <person name="Crosson S."/>
        </authorList>
    </citation>
    <scope>NUCLEOTIDE SEQUENCE [LARGE SCALE GENOMIC DNA]</scope>
    <source>
        <strain evidence="8 9">FWC 38</strain>
    </source>
</reference>
<dbReference type="SUPFAM" id="SSF111369">
    <property type="entry name" value="HlyD-like secretion proteins"/>
    <property type="match status" value="1"/>
</dbReference>
<dbReference type="OrthoDB" id="9816569at2"/>
<evidence type="ECO:0000259" key="4">
    <source>
        <dbReference type="Pfam" id="PF25876"/>
    </source>
</evidence>
<dbReference type="InterPro" id="IPR058627">
    <property type="entry name" value="MdtA-like_C"/>
</dbReference>
<feature type="domain" description="Multidrug resistance protein MdtA-like C-terminal permuted SH3" evidence="7">
    <location>
        <begin position="295"/>
        <end position="355"/>
    </location>
</feature>
<evidence type="ECO:0000259" key="7">
    <source>
        <dbReference type="Pfam" id="PF25967"/>
    </source>
</evidence>
<dbReference type="Gene3D" id="2.40.50.100">
    <property type="match status" value="1"/>
</dbReference>
<evidence type="ECO:0000313" key="9">
    <source>
        <dbReference type="Proteomes" id="UP000228945"/>
    </source>
</evidence>
<evidence type="ECO:0000256" key="3">
    <source>
        <dbReference type="SAM" id="MobiDB-lite"/>
    </source>
</evidence>
<dbReference type="InterPro" id="IPR058624">
    <property type="entry name" value="MdtA-like_HH"/>
</dbReference>
<dbReference type="PROSITE" id="PS51257">
    <property type="entry name" value="PROKAR_LIPOPROTEIN"/>
    <property type="match status" value="1"/>
</dbReference>
<gene>
    <name evidence="8" type="ORF">CSW64_04250</name>
</gene>
<dbReference type="PANTHER" id="PTHR30158:SF3">
    <property type="entry name" value="MULTIDRUG EFFLUX PUMP SUBUNIT ACRA-RELATED"/>
    <property type="match status" value="1"/>
</dbReference>
<dbReference type="NCBIfam" id="TIGR01730">
    <property type="entry name" value="RND_mfp"/>
    <property type="match status" value="1"/>
</dbReference>
<dbReference type="GO" id="GO:0046677">
    <property type="term" value="P:response to antibiotic"/>
    <property type="evidence" value="ECO:0007669"/>
    <property type="project" value="TreeGrafter"/>
</dbReference>
<feature type="domain" description="Multidrug resistance protein MdtA-like alpha-helical hairpin" evidence="4">
    <location>
        <begin position="98"/>
        <end position="167"/>
    </location>
</feature>
<dbReference type="PANTHER" id="PTHR30158">
    <property type="entry name" value="ACRA/E-RELATED COMPONENT OF DRUG EFFLUX TRANSPORTER"/>
    <property type="match status" value="1"/>
</dbReference>
<accession>A0A2D2AUJ6</accession>
<dbReference type="InterPro" id="IPR058626">
    <property type="entry name" value="MdtA-like_b-barrel"/>
</dbReference>
<dbReference type="RefSeq" id="WP_099620935.1">
    <property type="nucleotide sequence ID" value="NZ_CP024201.1"/>
</dbReference>
<evidence type="ECO:0000259" key="5">
    <source>
        <dbReference type="Pfam" id="PF25917"/>
    </source>
</evidence>
<dbReference type="AlphaFoldDB" id="A0A2D2AUJ6"/>
<dbReference type="Pfam" id="PF25967">
    <property type="entry name" value="RND-MFP_C"/>
    <property type="match status" value="1"/>
</dbReference>
<dbReference type="GO" id="GO:0022857">
    <property type="term" value="F:transmembrane transporter activity"/>
    <property type="evidence" value="ECO:0007669"/>
    <property type="project" value="InterPro"/>
</dbReference>
<dbReference type="FunFam" id="2.40.420.20:FF:000001">
    <property type="entry name" value="Efflux RND transporter periplasmic adaptor subunit"/>
    <property type="match status" value="1"/>
</dbReference>
<sequence length="385" mass="39235">MKIPAAAVLVATAVLASGCGQKKPQMNMGPVEVGVVTLAAQSVPLETELQGRTVAYQSSEVRPQVSGIIKSLLFKEGGEVRAGQPLYQIDPAPYQASLAQARASLANAEAAVAAAKAKADRYAGLVGMEAVSKQDADDATAAYKQATANVALQRAAVQTAQINLGYTRVNAPISGRIGKSNFTVGALVTASQADPLASIQRMDPIYVDLSQSAADLLKLRSRLASGGVMPNSAPVRLKLEDGSDYPATGVLQFTEVTVDPNTGTVTLRAAFPNASGVLLPGMFVRAFISQAEAPNAILAPQQGIARDPKGGATALVVGAGNKVETRTVVVDRVVGDKWLVASGLKAGDRLIVEGTAKAKPGATVKPVAAGSPPAAPAGAPAGKKG</sequence>
<evidence type="ECO:0000259" key="6">
    <source>
        <dbReference type="Pfam" id="PF25944"/>
    </source>
</evidence>
<evidence type="ECO:0000256" key="1">
    <source>
        <dbReference type="ARBA" id="ARBA00004196"/>
    </source>
</evidence>
<evidence type="ECO:0000313" key="8">
    <source>
        <dbReference type="EMBL" id="ATQ41678.1"/>
    </source>
</evidence>
<dbReference type="InterPro" id="IPR058625">
    <property type="entry name" value="MdtA-like_BSH"/>
</dbReference>
<feature type="domain" description="Multidrug resistance protein MdtA-like beta-barrel" evidence="6">
    <location>
        <begin position="204"/>
        <end position="289"/>
    </location>
</feature>
<dbReference type="Gene3D" id="2.40.420.20">
    <property type="match status" value="1"/>
</dbReference>
<dbReference type="InterPro" id="IPR006143">
    <property type="entry name" value="RND_pump_MFP"/>
</dbReference>
<evidence type="ECO:0000256" key="2">
    <source>
        <dbReference type="ARBA" id="ARBA00009477"/>
    </source>
</evidence>
<dbReference type="Proteomes" id="UP000228945">
    <property type="component" value="Chromosome"/>
</dbReference>
<dbReference type="GO" id="GO:0005886">
    <property type="term" value="C:plasma membrane"/>
    <property type="evidence" value="ECO:0007669"/>
    <property type="project" value="UniProtKB-SubCell"/>
</dbReference>
<comment type="subcellular location">
    <subcellularLocation>
        <location evidence="1">Cell envelope</location>
    </subcellularLocation>
</comment>
<dbReference type="KEGG" id="cmb:CSW64_04250"/>
<protein>
    <submittedName>
        <fullName evidence="8">Efflux transporter periplasmic adaptor subunit</fullName>
    </submittedName>
</protein>
<dbReference type="Pfam" id="PF25944">
    <property type="entry name" value="Beta-barrel_RND"/>
    <property type="match status" value="1"/>
</dbReference>
<organism evidence="8 9">
    <name type="scientific">Caulobacter mirabilis</name>
    <dbReference type="NCBI Taxonomy" id="69666"/>
    <lineage>
        <taxon>Bacteria</taxon>
        <taxon>Pseudomonadati</taxon>
        <taxon>Pseudomonadota</taxon>
        <taxon>Alphaproteobacteria</taxon>
        <taxon>Caulobacterales</taxon>
        <taxon>Caulobacteraceae</taxon>
        <taxon>Caulobacter</taxon>
    </lineage>
</organism>
<dbReference type="Pfam" id="PF25876">
    <property type="entry name" value="HH_MFP_RND"/>
    <property type="match status" value="1"/>
</dbReference>
<feature type="domain" description="Multidrug resistance protein MdtA-like barrel-sandwich hybrid" evidence="5">
    <location>
        <begin position="59"/>
        <end position="200"/>
    </location>
</feature>
<keyword evidence="9" id="KW-1185">Reference proteome</keyword>